<dbReference type="PANTHER" id="PTHR42978:SF6">
    <property type="entry name" value="QUORUM-QUENCHING LACTONASE YTNP-RELATED"/>
    <property type="match status" value="1"/>
</dbReference>
<dbReference type="PANTHER" id="PTHR42978">
    <property type="entry name" value="QUORUM-QUENCHING LACTONASE YTNP-RELATED-RELATED"/>
    <property type="match status" value="1"/>
</dbReference>
<evidence type="ECO:0000313" key="7">
    <source>
        <dbReference type="Proteomes" id="UP000231553"/>
    </source>
</evidence>
<evidence type="ECO:0000256" key="2">
    <source>
        <dbReference type="ARBA" id="ARBA00022723"/>
    </source>
</evidence>
<gene>
    <name evidence="6" type="ORF">CVM52_00355</name>
</gene>
<dbReference type="CDD" id="cd16277">
    <property type="entry name" value="metallo-hydrolase-like_MBL-fold"/>
    <property type="match status" value="1"/>
</dbReference>
<dbReference type="SMART" id="SM00849">
    <property type="entry name" value="Lactamase_B"/>
    <property type="match status" value="1"/>
</dbReference>
<organism evidence="6 7">
    <name type="scientific">Pseudooceanicola lipolyticus</name>
    <dbReference type="NCBI Taxonomy" id="2029104"/>
    <lineage>
        <taxon>Bacteria</taxon>
        <taxon>Pseudomonadati</taxon>
        <taxon>Pseudomonadota</taxon>
        <taxon>Alphaproteobacteria</taxon>
        <taxon>Rhodobacterales</taxon>
        <taxon>Paracoccaceae</taxon>
        <taxon>Pseudooceanicola</taxon>
    </lineage>
</organism>
<keyword evidence="7" id="KW-1185">Reference proteome</keyword>
<evidence type="ECO:0000256" key="4">
    <source>
        <dbReference type="ARBA" id="ARBA00022833"/>
    </source>
</evidence>
<accession>A0A2M8J754</accession>
<dbReference type="InterPro" id="IPR051013">
    <property type="entry name" value="MBL_superfamily_lactonases"/>
</dbReference>
<evidence type="ECO:0000256" key="1">
    <source>
        <dbReference type="ARBA" id="ARBA00007749"/>
    </source>
</evidence>
<dbReference type="GO" id="GO:0046872">
    <property type="term" value="F:metal ion binding"/>
    <property type="evidence" value="ECO:0007669"/>
    <property type="project" value="UniProtKB-KW"/>
</dbReference>
<dbReference type="OrthoDB" id="9773738at2"/>
<dbReference type="Pfam" id="PF00753">
    <property type="entry name" value="Lactamase_B"/>
    <property type="match status" value="1"/>
</dbReference>
<keyword evidence="4" id="KW-0862">Zinc</keyword>
<protein>
    <submittedName>
        <fullName evidence="6">MBL fold metallo-hydrolase</fullName>
    </submittedName>
</protein>
<comment type="similarity">
    <text evidence="1">Belongs to the metallo-beta-lactamase superfamily.</text>
</comment>
<dbReference type="AlphaFoldDB" id="A0A2M8J754"/>
<dbReference type="EMBL" id="PGTB01000001">
    <property type="protein sequence ID" value="PJE38613.1"/>
    <property type="molecule type" value="Genomic_DNA"/>
</dbReference>
<reference evidence="6 7" key="1">
    <citation type="journal article" date="2018" name="Int. J. Syst. Evol. Microbiol.">
        <title>Pseudooceanicola lipolyticus sp. nov., a marine alphaproteobacterium, reclassification of Oceanicola flagellatus as Pseudooceanicola flagellatus comb. nov. and emended description of the genus Pseudooceanicola.</title>
        <authorList>
            <person name="Huang M.-M."/>
            <person name="Guo L.-L."/>
            <person name="Wu Y.-H."/>
            <person name="Lai Q.-L."/>
            <person name="Shao Z.-Z."/>
            <person name="Wang C.-S."/>
            <person name="Wu M."/>
            <person name="Xu X.-W."/>
        </authorList>
    </citation>
    <scope>NUCLEOTIDE SEQUENCE [LARGE SCALE GENOMIC DNA]</scope>
    <source>
        <strain evidence="6 7">157</strain>
    </source>
</reference>
<dbReference type="Proteomes" id="UP000231553">
    <property type="component" value="Unassembled WGS sequence"/>
</dbReference>
<sequence length="305" mass="33005">MTTATCRGYSDMLSLGRATIEKVTDFDPFVLPASLLLPGRDLSELKSEAASLCPLHVDLEANTLLLGLHSFLLRVGGLTILIDSCVGEHKPRPRRADWHDRRDTGYLERLAQAGVSPEEVDVVMCTHLHADHVGWNTRLENGRWVPTFPRARYLVGEAELAHWLAEEAAQPGTHNHGAFADSVEPLLEAGLVERVSEGFSLGKGLNIIACAGHSPGQIGLDLDGGSAGHARFCGDALHSPVHVFRPEWSTAFCHDAEQAAATRRALLSEAAESGTLLLPAHLRGSMAMTIAQDSRSPSGYRPEYL</sequence>
<name>A0A2M8J754_9RHOB</name>
<evidence type="ECO:0000259" key="5">
    <source>
        <dbReference type="SMART" id="SM00849"/>
    </source>
</evidence>
<proteinExistence type="inferred from homology"/>
<dbReference type="Gene3D" id="3.60.15.10">
    <property type="entry name" value="Ribonuclease Z/Hydroxyacylglutathione hydrolase-like"/>
    <property type="match status" value="1"/>
</dbReference>
<dbReference type="InterPro" id="IPR001279">
    <property type="entry name" value="Metallo-B-lactamas"/>
</dbReference>
<keyword evidence="3 6" id="KW-0378">Hydrolase</keyword>
<keyword evidence="2" id="KW-0479">Metal-binding</keyword>
<evidence type="ECO:0000313" key="6">
    <source>
        <dbReference type="EMBL" id="PJE38613.1"/>
    </source>
</evidence>
<comment type="caution">
    <text evidence="6">The sequence shown here is derived from an EMBL/GenBank/DDBJ whole genome shotgun (WGS) entry which is preliminary data.</text>
</comment>
<dbReference type="InterPro" id="IPR036866">
    <property type="entry name" value="RibonucZ/Hydroxyglut_hydro"/>
</dbReference>
<dbReference type="SUPFAM" id="SSF56281">
    <property type="entry name" value="Metallo-hydrolase/oxidoreductase"/>
    <property type="match status" value="1"/>
</dbReference>
<feature type="domain" description="Metallo-beta-lactamase" evidence="5">
    <location>
        <begin position="67"/>
        <end position="281"/>
    </location>
</feature>
<dbReference type="GO" id="GO:0016787">
    <property type="term" value="F:hydrolase activity"/>
    <property type="evidence" value="ECO:0007669"/>
    <property type="project" value="UniProtKB-KW"/>
</dbReference>
<evidence type="ECO:0000256" key="3">
    <source>
        <dbReference type="ARBA" id="ARBA00022801"/>
    </source>
</evidence>